<feature type="compositionally biased region" description="Polar residues" evidence="1">
    <location>
        <begin position="47"/>
        <end position="56"/>
    </location>
</feature>
<dbReference type="Proteomes" id="UP000193648">
    <property type="component" value="Unassembled WGS sequence"/>
</dbReference>
<dbReference type="Pfam" id="PF07818">
    <property type="entry name" value="HCNGP"/>
    <property type="match status" value="1"/>
</dbReference>
<comment type="caution">
    <text evidence="2">The sequence shown here is derived from an EMBL/GenBank/DDBJ whole genome shotgun (WGS) entry which is preliminary data.</text>
</comment>
<feature type="region of interest" description="Disordered" evidence="1">
    <location>
        <begin position="105"/>
        <end position="162"/>
    </location>
</feature>
<name>A0A1Y2GCP4_9FUNG</name>
<dbReference type="EMBL" id="MCFF01000059">
    <property type="protein sequence ID" value="ORZ04221.1"/>
    <property type="molecule type" value="Genomic_DNA"/>
</dbReference>
<dbReference type="OrthoDB" id="1714508at2759"/>
<protein>
    <submittedName>
        <fullName evidence="2">HCNGP-like protein-domain-containing protein</fullName>
    </submittedName>
</protein>
<dbReference type="GeneID" id="33567670"/>
<proteinExistence type="predicted"/>
<feature type="compositionally biased region" description="Polar residues" evidence="1">
    <location>
        <begin position="152"/>
        <end position="162"/>
    </location>
</feature>
<sequence length="409" mass="43034">MNRGIGLVSYGGDSDSESSDEDTLMTPSSSSTAITTTTATTTAASSNNSQKGQETAESSDKNSERPTLQDTISARSLVGSRSSGSESLNKIASTNLLRQGLVSLSSESKQGDDVSAATTEESGATLPHSSFIKSQSGTPLPADHSAAADVLNTPTNGMSPQMSQMERIPITGEAHGTEQSKYSGDNGEDVDMDDQQDIRLDRAALMRSLLRPKPIPGIENYGIPPEPEGEVNPDVQSKIEQYQHVKMTRGITFNHSLMKNKNFRNPHIYATLVDVVALNEVGSNFDKDMEFFGFESYPPESYATGIAETQKTAMDKLAQQQAAGMRSHLQFVSGGGGGEGGGTSSAVGGMIRSQSNNANAPISTASAMASAAAAAAALAAGMQQRARKSKWDVAQSSGADDSNSKRPRH</sequence>
<feature type="compositionally biased region" description="Gly residues" evidence="1">
    <location>
        <begin position="333"/>
        <end position="343"/>
    </location>
</feature>
<gene>
    <name evidence="2" type="ORF">BCR41DRAFT_363053</name>
</gene>
<evidence type="ECO:0000256" key="1">
    <source>
        <dbReference type="SAM" id="MobiDB-lite"/>
    </source>
</evidence>
<evidence type="ECO:0000313" key="2">
    <source>
        <dbReference type="EMBL" id="ORZ04221.1"/>
    </source>
</evidence>
<dbReference type="AlphaFoldDB" id="A0A1Y2GCP4"/>
<dbReference type="PANTHER" id="PTHR13464">
    <property type="entry name" value="TRANSCRIPTIONAL REGULATOR PROTEIN HCNGP"/>
    <property type="match status" value="1"/>
</dbReference>
<feature type="compositionally biased region" description="Acidic residues" evidence="1">
    <location>
        <begin position="14"/>
        <end position="23"/>
    </location>
</feature>
<evidence type="ECO:0000313" key="3">
    <source>
        <dbReference type="Proteomes" id="UP000193648"/>
    </source>
</evidence>
<dbReference type="InParanoid" id="A0A1Y2GCP4"/>
<dbReference type="PANTHER" id="PTHR13464:SF0">
    <property type="entry name" value="SAP30-BINDING PROTEIN"/>
    <property type="match status" value="1"/>
</dbReference>
<feature type="region of interest" description="Disordered" evidence="1">
    <location>
        <begin position="332"/>
        <end position="352"/>
    </location>
</feature>
<feature type="compositionally biased region" description="Low complexity" evidence="1">
    <location>
        <begin position="26"/>
        <end position="46"/>
    </location>
</feature>
<feature type="region of interest" description="Disordered" evidence="1">
    <location>
        <begin position="1"/>
        <end position="87"/>
    </location>
</feature>
<feature type="region of interest" description="Disordered" evidence="1">
    <location>
        <begin position="384"/>
        <end position="409"/>
    </location>
</feature>
<feature type="compositionally biased region" description="Low complexity" evidence="1">
    <location>
        <begin position="73"/>
        <end position="87"/>
    </location>
</feature>
<dbReference type="GO" id="GO:0005634">
    <property type="term" value="C:nucleus"/>
    <property type="evidence" value="ECO:0007669"/>
    <property type="project" value="TreeGrafter"/>
</dbReference>
<dbReference type="GO" id="GO:0006355">
    <property type="term" value="P:regulation of DNA-templated transcription"/>
    <property type="evidence" value="ECO:0007669"/>
    <property type="project" value="InterPro"/>
</dbReference>
<dbReference type="STRING" id="64571.A0A1Y2GCP4"/>
<accession>A0A1Y2GCP4</accession>
<organism evidence="2 3">
    <name type="scientific">Lobosporangium transversale</name>
    <dbReference type="NCBI Taxonomy" id="64571"/>
    <lineage>
        <taxon>Eukaryota</taxon>
        <taxon>Fungi</taxon>
        <taxon>Fungi incertae sedis</taxon>
        <taxon>Mucoromycota</taxon>
        <taxon>Mortierellomycotina</taxon>
        <taxon>Mortierellomycetes</taxon>
        <taxon>Mortierellales</taxon>
        <taxon>Mortierellaceae</taxon>
        <taxon>Lobosporangium</taxon>
    </lineage>
</organism>
<feature type="compositionally biased region" description="Polar residues" evidence="1">
    <location>
        <begin position="116"/>
        <end position="138"/>
    </location>
</feature>
<dbReference type="RefSeq" id="XP_021876435.1">
    <property type="nucleotide sequence ID" value="XM_022025827.1"/>
</dbReference>
<dbReference type="InterPro" id="IPR012479">
    <property type="entry name" value="SAP30BP"/>
</dbReference>
<reference evidence="2 3" key="1">
    <citation type="submission" date="2016-07" db="EMBL/GenBank/DDBJ databases">
        <title>Pervasive Adenine N6-methylation of Active Genes in Fungi.</title>
        <authorList>
            <consortium name="DOE Joint Genome Institute"/>
            <person name="Mondo S.J."/>
            <person name="Dannebaum R.O."/>
            <person name="Kuo R.C."/>
            <person name="Labutti K."/>
            <person name="Haridas S."/>
            <person name="Kuo A."/>
            <person name="Salamov A."/>
            <person name="Ahrendt S.R."/>
            <person name="Lipzen A."/>
            <person name="Sullivan W."/>
            <person name="Andreopoulos W.B."/>
            <person name="Clum A."/>
            <person name="Lindquist E."/>
            <person name="Daum C."/>
            <person name="Ramamoorthy G.K."/>
            <person name="Gryganskyi A."/>
            <person name="Culley D."/>
            <person name="Magnuson J.K."/>
            <person name="James T.Y."/>
            <person name="O'Malley M.A."/>
            <person name="Stajich J.E."/>
            <person name="Spatafora J.W."/>
            <person name="Visel A."/>
            <person name="Grigoriev I.V."/>
        </authorList>
    </citation>
    <scope>NUCLEOTIDE SEQUENCE [LARGE SCALE GENOMIC DNA]</scope>
    <source>
        <strain evidence="2 3">NRRL 3116</strain>
    </source>
</reference>
<keyword evidence="3" id="KW-1185">Reference proteome</keyword>